<organism evidence="2 3">
    <name type="scientific">Croceibacterium selenioxidans</name>
    <dbReference type="NCBI Taxonomy" id="2838833"/>
    <lineage>
        <taxon>Bacteria</taxon>
        <taxon>Pseudomonadati</taxon>
        <taxon>Pseudomonadota</taxon>
        <taxon>Alphaproteobacteria</taxon>
        <taxon>Sphingomonadales</taxon>
        <taxon>Erythrobacteraceae</taxon>
        <taxon>Croceibacterium</taxon>
    </lineage>
</organism>
<evidence type="ECO:0000256" key="1">
    <source>
        <dbReference type="SAM" id="Phobius"/>
    </source>
</evidence>
<gene>
    <name evidence="2" type="ORF">KK137_04620</name>
</gene>
<keyword evidence="3" id="KW-1185">Reference proteome</keyword>
<sequence>MQAAIESLVTGYRSGKQYLSVITGASEDLLHIHAGLLIFVLSALILRKKMRSPIPLALVVFFATLNEMVDWYSGAPQAPFEHYIDFANTVFWPAVLFLLARRWR</sequence>
<feature type="transmembrane region" description="Helical" evidence="1">
    <location>
        <begin position="29"/>
        <end position="46"/>
    </location>
</feature>
<keyword evidence="1" id="KW-1133">Transmembrane helix</keyword>
<evidence type="ECO:0008006" key="4">
    <source>
        <dbReference type="Google" id="ProtNLM"/>
    </source>
</evidence>
<evidence type="ECO:0000313" key="3">
    <source>
        <dbReference type="Proteomes" id="UP000811255"/>
    </source>
</evidence>
<dbReference type="Proteomes" id="UP000811255">
    <property type="component" value="Unassembled WGS sequence"/>
</dbReference>
<comment type="caution">
    <text evidence="2">The sequence shown here is derived from an EMBL/GenBank/DDBJ whole genome shotgun (WGS) entry which is preliminary data.</text>
</comment>
<dbReference type="EMBL" id="JAHFVK010000001">
    <property type="protein sequence ID" value="MBT2133611.1"/>
    <property type="molecule type" value="Genomic_DNA"/>
</dbReference>
<keyword evidence="1" id="KW-0812">Transmembrane</keyword>
<accession>A0ABS5W1G6</accession>
<proteinExistence type="predicted"/>
<keyword evidence="1" id="KW-0472">Membrane</keyword>
<feature type="transmembrane region" description="Helical" evidence="1">
    <location>
        <begin position="53"/>
        <end position="71"/>
    </location>
</feature>
<protein>
    <recommendedName>
        <fullName evidence="4">VanZ-like domain-containing protein</fullName>
    </recommendedName>
</protein>
<feature type="transmembrane region" description="Helical" evidence="1">
    <location>
        <begin position="83"/>
        <end position="100"/>
    </location>
</feature>
<reference evidence="2 3" key="1">
    <citation type="submission" date="2021-05" db="EMBL/GenBank/DDBJ databases">
        <title>Croceibacterium sp. LX-88 genome sequence.</title>
        <authorList>
            <person name="Luo X."/>
        </authorList>
    </citation>
    <scope>NUCLEOTIDE SEQUENCE [LARGE SCALE GENOMIC DNA]</scope>
    <source>
        <strain evidence="2 3">LX-88</strain>
    </source>
</reference>
<dbReference type="RefSeq" id="WP_214534899.1">
    <property type="nucleotide sequence ID" value="NZ_JAHFVK010000001.1"/>
</dbReference>
<evidence type="ECO:0000313" key="2">
    <source>
        <dbReference type="EMBL" id="MBT2133611.1"/>
    </source>
</evidence>
<name>A0ABS5W1G6_9SPHN</name>